<dbReference type="PROSITE" id="PS50011">
    <property type="entry name" value="PROTEIN_KINASE_DOM"/>
    <property type="match status" value="1"/>
</dbReference>
<dbReference type="Gene3D" id="2.60.200.20">
    <property type="match status" value="1"/>
</dbReference>
<dbReference type="GO" id="GO:0005524">
    <property type="term" value="F:ATP binding"/>
    <property type="evidence" value="ECO:0007669"/>
    <property type="project" value="UniProtKB-UniRule"/>
</dbReference>
<dbReference type="InterPro" id="IPR017441">
    <property type="entry name" value="Protein_kinase_ATP_BS"/>
</dbReference>
<evidence type="ECO:0000256" key="2">
    <source>
        <dbReference type="ARBA" id="ARBA00022741"/>
    </source>
</evidence>
<dbReference type="Pfam" id="PF00498">
    <property type="entry name" value="FHA"/>
    <property type="match status" value="1"/>
</dbReference>
<dbReference type="CDD" id="cd22670">
    <property type="entry name" value="FHA_MEK1-like"/>
    <property type="match status" value="1"/>
</dbReference>
<dbReference type="Pfam" id="PF00069">
    <property type="entry name" value="Pkinase"/>
    <property type="match status" value="1"/>
</dbReference>
<gene>
    <name evidence="8" type="ORF">ASPCADRAFT_135408</name>
</gene>
<dbReference type="Gene3D" id="3.30.200.20">
    <property type="entry name" value="Phosphorylase Kinase, domain 1"/>
    <property type="match status" value="2"/>
</dbReference>
<dbReference type="InterPro" id="IPR000719">
    <property type="entry name" value="Prot_kinase_dom"/>
</dbReference>
<dbReference type="SUPFAM" id="SSF49879">
    <property type="entry name" value="SMAD/FHA domain"/>
    <property type="match status" value="1"/>
</dbReference>
<comment type="similarity">
    <text evidence="1">Belongs to the protein kinase superfamily. CAMK Ser/Thr protein kinase family. CHEK2 subfamily.</text>
</comment>
<dbReference type="PANTHER" id="PTHR24347">
    <property type="entry name" value="SERINE/THREONINE-PROTEIN KINASE"/>
    <property type="match status" value="1"/>
</dbReference>
<evidence type="ECO:0000259" key="7">
    <source>
        <dbReference type="PROSITE" id="PS50011"/>
    </source>
</evidence>
<organism evidence="8 9">
    <name type="scientific">Aspergillus carbonarius (strain ITEM 5010)</name>
    <dbReference type="NCBI Taxonomy" id="602072"/>
    <lineage>
        <taxon>Eukaryota</taxon>
        <taxon>Fungi</taxon>
        <taxon>Dikarya</taxon>
        <taxon>Ascomycota</taxon>
        <taxon>Pezizomycotina</taxon>
        <taxon>Eurotiomycetes</taxon>
        <taxon>Eurotiomycetidae</taxon>
        <taxon>Eurotiales</taxon>
        <taxon>Aspergillaceae</taxon>
        <taxon>Aspergillus</taxon>
        <taxon>Aspergillus subgen. Circumdati</taxon>
    </lineage>
</organism>
<evidence type="ECO:0008006" key="10">
    <source>
        <dbReference type="Google" id="ProtNLM"/>
    </source>
</evidence>
<dbReference type="InterPro" id="IPR011009">
    <property type="entry name" value="Kinase-like_dom_sf"/>
</dbReference>
<dbReference type="Proteomes" id="UP000188318">
    <property type="component" value="Unassembled WGS sequence"/>
</dbReference>
<evidence type="ECO:0000256" key="1">
    <source>
        <dbReference type="ARBA" id="ARBA00005575"/>
    </source>
</evidence>
<keyword evidence="2 4" id="KW-0547">Nucleotide-binding</keyword>
<proteinExistence type="inferred from homology"/>
<evidence type="ECO:0000313" key="9">
    <source>
        <dbReference type="Proteomes" id="UP000188318"/>
    </source>
</evidence>
<feature type="domain" description="FHA" evidence="6">
    <location>
        <begin position="35"/>
        <end position="94"/>
    </location>
</feature>
<dbReference type="InterPro" id="IPR008271">
    <property type="entry name" value="Ser/Thr_kinase_AS"/>
</dbReference>
<dbReference type="SMART" id="SM00220">
    <property type="entry name" value="S_TKc"/>
    <property type="match status" value="1"/>
</dbReference>
<dbReference type="STRING" id="602072.A0A1R3R6N6"/>
<sequence>MSQAQLPYFVGTLSEWNPETQQENNPLAIFSHQKIYVGRDRKKCQYVVNNLDVSGKHLHIYTVMFDQENPGHIPPLVYAKDISKNGTLWNTYPMADKGGFLLGHGDILELAKGNFFRFTYPEHTQEYVDPVRAQEMEILGSTYCITPRKLGSGAYGQVYMAYKATDGQQLACKVIDLRPIRDQIVMEPWTSDDEEEDEEDPAVVRRSKLNKIKFGKKAHWDDRQERLDRRLRGVNREALLLKDLCHPNIISVEKMIRTGFNVYLFQELVPGGDLFSYIQYKGGKLGNIDAAVIVRQILMALDYLHDRDIVHRDLKPDNILMTSLADGCRVVLSDFGCATHNPGCMFRVVGTFEEVHNTSHEGYTEAVDMWSLGCMTAVLLTGSTSCGVSLETTRYATELAGIGGFDKLERSLRRNNANPRATDFIRRLLNFTPTERMTAKQGLGHEWFTNPAHIAEFESLYQRSTRDWSPCRPVEPLIVEIMTLESFNDREREREVASIDSLLERNSVASYTSSRKQRSSSLESQRSWSTEIESFSSSPWEVNIHDIASPTLSDPNLPPLSGWDMVNESPSLTPAENQDEILA</sequence>
<dbReference type="PROSITE" id="PS00108">
    <property type="entry name" value="PROTEIN_KINASE_ST"/>
    <property type="match status" value="1"/>
</dbReference>
<accession>A0A1R3R6N6</accession>
<keyword evidence="3 4" id="KW-0067">ATP-binding</keyword>
<evidence type="ECO:0000256" key="4">
    <source>
        <dbReference type="PROSITE-ProRule" id="PRU10141"/>
    </source>
</evidence>
<dbReference type="AlphaFoldDB" id="A0A1R3R6N6"/>
<feature type="region of interest" description="Disordered" evidence="5">
    <location>
        <begin position="548"/>
        <end position="583"/>
    </location>
</feature>
<dbReference type="GO" id="GO:0004672">
    <property type="term" value="F:protein kinase activity"/>
    <property type="evidence" value="ECO:0007669"/>
    <property type="project" value="InterPro"/>
</dbReference>
<dbReference type="OMA" id="EDQYTIT"/>
<dbReference type="SUPFAM" id="SSF56112">
    <property type="entry name" value="Protein kinase-like (PK-like)"/>
    <property type="match status" value="1"/>
</dbReference>
<evidence type="ECO:0000256" key="5">
    <source>
        <dbReference type="SAM" id="MobiDB-lite"/>
    </source>
</evidence>
<dbReference type="OrthoDB" id="74764at2759"/>
<dbReference type="InterPro" id="IPR008984">
    <property type="entry name" value="SMAD_FHA_dom_sf"/>
</dbReference>
<protein>
    <recommendedName>
        <fullName evidence="10">Protein kinase domain-containing protein</fullName>
    </recommendedName>
</protein>
<evidence type="ECO:0000313" key="8">
    <source>
        <dbReference type="EMBL" id="OOF90152.1"/>
    </source>
</evidence>
<dbReference type="EMBL" id="KV907580">
    <property type="protein sequence ID" value="OOF90152.1"/>
    <property type="molecule type" value="Genomic_DNA"/>
</dbReference>
<dbReference type="InterPro" id="IPR000253">
    <property type="entry name" value="FHA_dom"/>
</dbReference>
<reference evidence="9" key="1">
    <citation type="journal article" date="2017" name="Genome Biol.">
        <title>Comparative genomics reveals high biological diversity and specific adaptations in the industrially and medically important fungal genus Aspergillus.</title>
        <authorList>
            <person name="de Vries R.P."/>
            <person name="Riley R."/>
            <person name="Wiebenga A."/>
            <person name="Aguilar-Osorio G."/>
            <person name="Amillis S."/>
            <person name="Uchima C.A."/>
            <person name="Anderluh G."/>
            <person name="Asadollahi M."/>
            <person name="Askin M."/>
            <person name="Barry K."/>
            <person name="Battaglia E."/>
            <person name="Bayram O."/>
            <person name="Benocci T."/>
            <person name="Braus-Stromeyer S.A."/>
            <person name="Caldana C."/>
            <person name="Canovas D."/>
            <person name="Cerqueira G.C."/>
            <person name="Chen F."/>
            <person name="Chen W."/>
            <person name="Choi C."/>
            <person name="Clum A."/>
            <person name="Dos Santos R.A."/>
            <person name="Damasio A.R."/>
            <person name="Diallinas G."/>
            <person name="Emri T."/>
            <person name="Fekete E."/>
            <person name="Flipphi M."/>
            <person name="Freyberg S."/>
            <person name="Gallo A."/>
            <person name="Gournas C."/>
            <person name="Habgood R."/>
            <person name="Hainaut M."/>
            <person name="Harispe M.L."/>
            <person name="Henrissat B."/>
            <person name="Hilden K.S."/>
            <person name="Hope R."/>
            <person name="Hossain A."/>
            <person name="Karabika E."/>
            <person name="Karaffa L."/>
            <person name="Karanyi Z."/>
            <person name="Krasevec N."/>
            <person name="Kuo A."/>
            <person name="Kusch H."/>
            <person name="LaButti K."/>
            <person name="Lagendijk E.L."/>
            <person name="Lapidus A."/>
            <person name="Levasseur A."/>
            <person name="Lindquist E."/>
            <person name="Lipzen A."/>
            <person name="Logrieco A.F."/>
            <person name="MacCabe A."/>
            <person name="Maekelae M.R."/>
            <person name="Malavazi I."/>
            <person name="Melin P."/>
            <person name="Meyer V."/>
            <person name="Mielnichuk N."/>
            <person name="Miskei M."/>
            <person name="Molnar A.P."/>
            <person name="Mule G."/>
            <person name="Ngan C.Y."/>
            <person name="Orejas M."/>
            <person name="Orosz E."/>
            <person name="Ouedraogo J.P."/>
            <person name="Overkamp K.M."/>
            <person name="Park H.-S."/>
            <person name="Perrone G."/>
            <person name="Piumi F."/>
            <person name="Punt P.J."/>
            <person name="Ram A.F."/>
            <person name="Ramon A."/>
            <person name="Rauscher S."/>
            <person name="Record E."/>
            <person name="Riano-Pachon D.M."/>
            <person name="Robert V."/>
            <person name="Roehrig J."/>
            <person name="Ruller R."/>
            <person name="Salamov A."/>
            <person name="Salih N.S."/>
            <person name="Samson R.A."/>
            <person name="Sandor E."/>
            <person name="Sanguinetti M."/>
            <person name="Schuetze T."/>
            <person name="Sepcic K."/>
            <person name="Shelest E."/>
            <person name="Sherlock G."/>
            <person name="Sophianopoulou V."/>
            <person name="Squina F.M."/>
            <person name="Sun H."/>
            <person name="Susca A."/>
            <person name="Todd R.B."/>
            <person name="Tsang A."/>
            <person name="Unkles S.E."/>
            <person name="van de Wiele N."/>
            <person name="van Rossen-Uffink D."/>
            <person name="Oliveira J.V."/>
            <person name="Vesth T.C."/>
            <person name="Visser J."/>
            <person name="Yu J.-H."/>
            <person name="Zhou M."/>
            <person name="Andersen M.R."/>
            <person name="Archer D.B."/>
            <person name="Baker S.E."/>
            <person name="Benoit I."/>
            <person name="Brakhage A.A."/>
            <person name="Braus G.H."/>
            <person name="Fischer R."/>
            <person name="Frisvad J.C."/>
            <person name="Goldman G.H."/>
            <person name="Houbraken J."/>
            <person name="Oakley B."/>
            <person name="Pocsi I."/>
            <person name="Scazzocchio C."/>
            <person name="Seiboth B."/>
            <person name="vanKuyk P.A."/>
            <person name="Wortman J."/>
            <person name="Dyer P.S."/>
            <person name="Grigoriev I.V."/>
        </authorList>
    </citation>
    <scope>NUCLEOTIDE SEQUENCE [LARGE SCALE GENOMIC DNA]</scope>
    <source>
        <strain evidence="9">ITEM 5010</strain>
    </source>
</reference>
<evidence type="ECO:0000259" key="6">
    <source>
        <dbReference type="PROSITE" id="PS50006"/>
    </source>
</evidence>
<keyword evidence="9" id="KW-1185">Reference proteome</keyword>
<dbReference type="PROSITE" id="PS00107">
    <property type="entry name" value="PROTEIN_KINASE_ATP"/>
    <property type="match status" value="1"/>
</dbReference>
<feature type="binding site" evidence="4">
    <location>
        <position position="173"/>
    </location>
    <ligand>
        <name>ATP</name>
        <dbReference type="ChEBI" id="CHEBI:30616"/>
    </ligand>
</feature>
<feature type="domain" description="Protein kinase" evidence="7">
    <location>
        <begin position="144"/>
        <end position="448"/>
    </location>
</feature>
<evidence type="ECO:0000256" key="3">
    <source>
        <dbReference type="ARBA" id="ARBA00022840"/>
    </source>
</evidence>
<name>A0A1R3R6N6_ASPC5</name>
<dbReference type="Gene3D" id="1.10.510.10">
    <property type="entry name" value="Transferase(Phosphotransferase) domain 1"/>
    <property type="match status" value="1"/>
</dbReference>
<dbReference type="VEuPathDB" id="FungiDB:ASPCADRAFT_135408"/>
<dbReference type="PROSITE" id="PS50006">
    <property type="entry name" value="FHA_DOMAIN"/>
    <property type="match status" value="1"/>
</dbReference>